<feature type="compositionally biased region" description="Basic and acidic residues" evidence="2">
    <location>
        <begin position="21"/>
        <end position="50"/>
    </location>
</feature>
<dbReference type="AlphaFoldDB" id="A0A1H9STS8"/>
<dbReference type="GO" id="GO:0003677">
    <property type="term" value="F:DNA binding"/>
    <property type="evidence" value="ECO:0007669"/>
    <property type="project" value="UniProtKB-KW"/>
</dbReference>
<evidence type="ECO:0000256" key="2">
    <source>
        <dbReference type="SAM" id="MobiDB-lite"/>
    </source>
</evidence>
<proteinExistence type="predicted"/>
<name>A0A1H9STS8_9EURY</name>
<dbReference type="Pfam" id="PF07282">
    <property type="entry name" value="Cas12f1-like_TNB"/>
    <property type="match status" value="1"/>
</dbReference>
<keyword evidence="1 4" id="KW-0238">DNA-binding</keyword>
<dbReference type="EMBL" id="FOFD01000009">
    <property type="protein sequence ID" value="SER88245.1"/>
    <property type="molecule type" value="Genomic_DNA"/>
</dbReference>
<organism evidence="4 5">
    <name type="scientific">Natrinema salaciae</name>
    <dbReference type="NCBI Taxonomy" id="1186196"/>
    <lineage>
        <taxon>Archaea</taxon>
        <taxon>Methanobacteriati</taxon>
        <taxon>Methanobacteriota</taxon>
        <taxon>Stenosarchaea group</taxon>
        <taxon>Halobacteria</taxon>
        <taxon>Halobacteriales</taxon>
        <taxon>Natrialbaceae</taxon>
        <taxon>Natrinema</taxon>
    </lineage>
</organism>
<feature type="region of interest" description="Disordered" evidence="2">
    <location>
        <begin position="1"/>
        <end position="58"/>
    </location>
</feature>
<dbReference type="InterPro" id="IPR010095">
    <property type="entry name" value="Cas12f1-like_TNB"/>
</dbReference>
<evidence type="ECO:0000313" key="4">
    <source>
        <dbReference type="EMBL" id="SER88245.1"/>
    </source>
</evidence>
<evidence type="ECO:0000256" key="1">
    <source>
        <dbReference type="ARBA" id="ARBA00023125"/>
    </source>
</evidence>
<gene>
    <name evidence="4" type="ORF">SAMN04489841_4813</name>
</gene>
<feature type="compositionally biased region" description="Basic residues" evidence="2">
    <location>
        <begin position="1"/>
        <end position="11"/>
    </location>
</feature>
<feature type="region of interest" description="Disordered" evidence="2">
    <location>
        <begin position="258"/>
        <end position="329"/>
    </location>
</feature>
<sequence>MRKERLRAHNCRAHESGVSAAHHDQHTTSGDDPRIATDGGRDTRSSDRRAAVPTRPADRTAIGVDLGEHTLYTACPVPTPDWTGTYAIPGDELCARLDALRDRVAALLAGDADRATIVARVRRRRAALLEALDDAAREICDYASAYDRPVLVTEDSHYEPDLWAWLTDPDAHRGTAWLLPTAHLRLRAVAAEYGLEVATVPVAYSSQECHGCGVIGDRPLQETFRCTNPDCRVETVDADSNAAKVLARRYYPGHRCAYRPPRSLTTGERGKAVDARRRRPIATAAPGRRVPPSTAGRRSSRGPGDRESPPRSRSRSCSPATLRPSPDSV</sequence>
<evidence type="ECO:0000313" key="5">
    <source>
        <dbReference type="Proteomes" id="UP000199114"/>
    </source>
</evidence>
<keyword evidence="5" id="KW-1185">Reference proteome</keyword>
<evidence type="ECO:0000259" key="3">
    <source>
        <dbReference type="Pfam" id="PF07282"/>
    </source>
</evidence>
<reference evidence="5" key="1">
    <citation type="submission" date="2016-10" db="EMBL/GenBank/DDBJ databases">
        <authorList>
            <person name="Varghese N."/>
            <person name="Submissions S."/>
        </authorList>
    </citation>
    <scope>NUCLEOTIDE SEQUENCE [LARGE SCALE GENOMIC DNA]</scope>
    <source>
        <strain evidence="5">DSM 25055</strain>
    </source>
</reference>
<dbReference type="Proteomes" id="UP000199114">
    <property type="component" value="Unassembled WGS sequence"/>
</dbReference>
<protein>
    <submittedName>
        <fullName evidence="4">Putative transposase DNA-binding domain-containing protein</fullName>
    </submittedName>
</protein>
<feature type="domain" description="Cas12f1-like TNB" evidence="3">
    <location>
        <begin position="186"/>
        <end position="245"/>
    </location>
</feature>
<dbReference type="STRING" id="1186196.SAMN04489841_4813"/>
<accession>A0A1H9STS8</accession>